<feature type="region of interest" description="Disordered" evidence="1">
    <location>
        <begin position="45"/>
        <end position="81"/>
    </location>
</feature>
<organism evidence="2 3">
    <name type="scientific">Xanthobacter tagetidis</name>
    <dbReference type="NCBI Taxonomy" id="60216"/>
    <lineage>
        <taxon>Bacteria</taxon>
        <taxon>Pseudomonadati</taxon>
        <taxon>Pseudomonadota</taxon>
        <taxon>Alphaproteobacteria</taxon>
        <taxon>Hyphomicrobiales</taxon>
        <taxon>Xanthobacteraceae</taxon>
        <taxon>Xanthobacter</taxon>
    </lineage>
</organism>
<dbReference type="Proteomes" id="UP000269692">
    <property type="component" value="Unassembled WGS sequence"/>
</dbReference>
<accession>A0A3L7AKG2</accession>
<dbReference type="EMBL" id="RCTF01000002">
    <property type="protein sequence ID" value="RLP81013.1"/>
    <property type="molecule type" value="Genomic_DNA"/>
</dbReference>
<comment type="caution">
    <text evidence="2">The sequence shown here is derived from an EMBL/GenBank/DDBJ whole genome shotgun (WGS) entry which is preliminary data.</text>
</comment>
<sequence>MWLEPKLVGDDEAHRLGVMAGWWAVSAEGTPVAGPYPTEEAAMVGIGKRGADQPAGRPNAEGPPPEERAWTSRDRAARSRT</sequence>
<dbReference type="OrthoDB" id="8454453at2"/>
<dbReference type="RefSeq" id="WP_121621865.1">
    <property type="nucleotide sequence ID" value="NZ_JACIIW010000003.1"/>
</dbReference>
<keyword evidence="3" id="KW-1185">Reference proteome</keyword>
<protein>
    <submittedName>
        <fullName evidence="2">Uncharacterized protein</fullName>
    </submittedName>
</protein>
<reference evidence="2 3" key="1">
    <citation type="submission" date="2018-10" db="EMBL/GenBank/DDBJ databases">
        <title>Xanthobacter tagetidis genome sequencing and assembly.</title>
        <authorList>
            <person name="Maclea K.S."/>
            <person name="Goen A.E."/>
            <person name="Fatima S.A."/>
        </authorList>
    </citation>
    <scope>NUCLEOTIDE SEQUENCE [LARGE SCALE GENOMIC DNA]</scope>
    <source>
        <strain evidence="2 3">ATCC 700314</strain>
    </source>
</reference>
<evidence type="ECO:0000313" key="2">
    <source>
        <dbReference type="EMBL" id="RLP81013.1"/>
    </source>
</evidence>
<gene>
    <name evidence="2" type="ORF">D9R14_03160</name>
</gene>
<dbReference type="AlphaFoldDB" id="A0A3L7AKG2"/>
<name>A0A3L7AKG2_9HYPH</name>
<feature type="compositionally biased region" description="Basic and acidic residues" evidence="1">
    <location>
        <begin position="65"/>
        <end position="81"/>
    </location>
</feature>
<evidence type="ECO:0000256" key="1">
    <source>
        <dbReference type="SAM" id="MobiDB-lite"/>
    </source>
</evidence>
<evidence type="ECO:0000313" key="3">
    <source>
        <dbReference type="Proteomes" id="UP000269692"/>
    </source>
</evidence>
<proteinExistence type="predicted"/>